<organism evidence="3 4">
    <name type="scientific">Candidatus Woesebacteria bacterium RIFCSPHIGHO2_01_FULL_44_21</name>
    <dbReference type="NCBI Taxonomy" id="1802503"/>
    <lineage>
        <taxon>Bacteria</taxon>
        <taxon>Candidatus Woeseibacteriota</taxon>
    </lineage>
</organism>
<keyword evidence="1" id="KW-0808">Transferase</keyword>
<dbReference type="Gene3D" id="3.90.550.10">
    <property type="entry name" value="Spore Coat Polysaccharide Biosynthesis Protein SpsA, Chain A"/>
    <property type="match status" value="1"/>
</dbReference>
<dbReference type="PANTHER" id="PTHR43197:SF1">
    <property type="entry name" value="UTP--GLUCOSE-1-PHOSPHATE URIDYLYLTRANSFERASE"/>
    <property type="match status" value="1"/>
</dbReference>
<protein>
    <recommendedName>
        <fullName evidence="5">MobA-like NTP transferase domain-containing protein</fullName>
    </recommendedName>
</protein>
<dbReference type="Proteomes" id="UP000178870">
    <property type="component" value="Unassembled WGS sequence"/>
</dbReference>
<accession>A0A1F7YWM1</accession>
<sequence length="191" mass="21887">MADIIFVNQNDFAGISKALLKSKRYLNNSPFLVALPDLPTISETPVIRQMLDVYSSLKDKAHVVSFDKFKESESRFYGECLIKLEKNNLLKIAHFCPTNQHSKKPHHKNNHTRMSGRFIFTPEIFPVIRNLLAHKTEGVEINDRSALGEAQKLGQSVIGYKIKGKTYDTGYPKGFRLAYNAFYDEFENKSR</sequence>
<dbReference type="InterPro" id="IPR029044">
    <property type="entry name" value="Nucleotide-diphossugar_trans"/>
</dbReference>
<gene>
    <name evidence="3" type="ORF">A2803_03955</name>
</gene>
<proteinExistence type="predicted"/>
<evidence type="ECO:0000313" key="4">
    <source>
        <dbReference type="Proteomes" id="UP000178870"/>
    </source>
</evidence>
<dbReference type="InterPro" id="IPR005771">
    <property type="entry name" value="GalU_uridylyltTrfase_bac/arc"/>
</dbReference>
<dbReference type="GO" id="GO:0003983">
    <property type="term" value="F:UTP:glucose-1-phosphate uridylyltransferase activity"/>
    <property type="evidence" value="ECO:0007669"/>
    <property type="project" value="InterPro"/>
</dbReference>
<keyword evidence="2" id="KW-0548">Nucleotidyltransferase</keyword>
<dbReference type="GO" id="GO:0006011">
    <property type="term" value="P:UDP-alpha-D-glucose metabolic process"/>
    <property type="evidence" value="ECO:0007669"/>
    <property type="project" value="InterPro"/>
</dbReference>
<evidence type="ECO:0000256" key="1">
    <source>
        <dbReference type="ARBA" id="ARBA00022679"/>
    </source>
</evidence>
<evidence type="ECO:0000256" key="2">
    <source>
        <dbReference type="ARBA" id="ARBA00022695"/>
    </source>
</evidence>
<dbReference type="AlphaFoldDB" id="A0A1F7YWM1"/>
<reference evidence="3 4" key="1">
    <citation type="journal article" date="2016" name="Nat. Commun.">
        <title>Thousands of microbial genomes shed light on interconnected biogeochemical processes in an aquifer system.</title>
        <authorList>
            <person name="Anantharaman K."/>
            <person name="Brown C.T."/>
            <person name="Hug L.A."/>
            <person name="Sharon I."/>
            <person name="Castelle C.J."/>
            <person name="Probst A.J."/>
            <person name="Thomas B.C."/>
            <person name="Singh A."/>
            <person name="Wilkins M.J."/>
            <person name="Karaoz U."/>
            <person name="Brodie E.L."/>
            <person name="Williams K.H."/>
            <person name="Hubbard S.S."/>
            <person name="Banfield J.F."/>
        </authorList>
    </citation>
    <scope>NUCLEOTIDE SEQUENCE [LARGE SCALE GENOMIC DNA]</scope>
</reference>
<comment type="caution">
    <text evidence="3">The sequence shown here is derived from an EMBL/GenBank/DDBJ whole genome shotgun (WGS) entry which is preliminary data.</text>
</comment>
<name>A0A1F7YWM1_9BACT</name>
<dbReference type="SUPFAM" id="SSF53448">
    <property type="entry name" value="Nucleotide-diphospho-sugar transferases"/>
    <property type="match status" value="1"/>
</dbReference>
<evidence type="ECO:0008006" key="5">
    <source>
        <dbReference type="Google" id="ProtNLM"/>
    </source>
</evidence>
<dbReference type="PANTHER" id="PTHR43197">
    <property type="entry name" value="UTP--GLUCOSE-1-PHOSPHATE URIDYLYLTRANSFERASE"/>
    <property type="match status" value="1"/>
</dbReference>
<dbReference type="EMBL" id="MGGP01000028">
    <property type="protein sequence ID" value="OGM31319.1"/>
    <property type="molecule type" value="Genomic_DNA"/>
</dbReference>
<evidence type="ECO:0000313" key="3">
    <source>
        <dbReference type="EMBL" id="OGM31319.1"/>
    </source>
</evidence>